<reference evidence="2 3" key="1">
    <citation type="journal article" date="2009" name="Stand. Genomic Sci.">
        <title>Complete genome sequence of Pirellula staleyi type strain (ATCC 27377).</title>
        <authorList>
            <person name="Clum A."/>
            <person name="Tindall B.J."/>
            <person name="Sikorski J."/>
            <person name="Ivanova N."/>
            <person name="Mavrommatis K."/>
            <person name="Lucas S."/>
            <person name="Glavina del Rio T."/>
            <person name="Nolan M."/>
            <person name="Chen F."/>
            <person name="Tice H."/>
            <person name="Pitluck S."/>
            <person name="Cheng J.F."/>
            <person name="Chertkov O."/>
            <person name="Brettin T."/>
            <person name="Han C."/>
            <person name="Detter J.C."/>
            <person name="Kuske C."/>
            <person name="Bruce D."/>
            <person name="Goodwin L."/>
            <person name="Ovchinikova G."/>
            <person name="Pati A."/>
            <person name="Mikhailova N."/>
            <person name="Chen A."/>
            <person name="Palaniappan K."/>
            <person name="Land M."/>
            <person name="Hauser L."/>
            <person name="Chang Y.J."/>
            <person name="Jeffries C.D."/>
            <person name="Chain P."/>
            <person name="Rohde M."/>
            <person name="Goker M."/>
            <person name="Bristow J."/>
            <person name="Eisen J.A."/>
            <person name="Markowitz V."/>
            <person name="Hugenholtz P."/>
            <person name="Kyrpides N.C."/>
            <person name="Klenk H.P."/>
            <person name="Lapidus A."/>
        </authorList>
    </citation>
    <scope>NUCLEOTIDE SEQUENCE [LARGE SCALE GENOMIC DNA]</scope>
    <source>
        <strain evidence="3">ATCC 27377 / DSM 6068 / ICPB 4128</strain>
    </source>
</reference>
<dbReference type="AlphaFoldDB" id="D2QXX0"/>
<dbReference type="KEGG" id="psl:Psta_3383"/>
<dbReference type="GO" id="GO:0016491">
    <property type="term" value="F:oxidoreductase activity"/>
    <property type="evidence" value="ECO:0007669"/>
    <property type="project" value="UniProtKB-ARBA"/>
</dbReference>
<dbReference type="eggNOG" id="COG0247">
    <property type="taxonomic scope" value="Bacteria"/>
</dbReference>
<accession>D2QXX0</accession>
<name>D2QXX0_PIRSD</name>
<dbReference type="GO" id="GO:0005829">
    <property type="term" value="C:cytosol"/>
    <property type="evidence" value="ECO:0007669"/>
    <property type="project" value="TreeGrafter"/>
</dbReference>
<dbReference type="PANTHER" id="PTHR30296">
    <property type="entry name" value="UNCHARACTERIZED PROTEIN YKGE"/>
    <property type="match status" value="1"/>
</dbReference>
<keyword evidence="3" id="KW-1185">Reference proteome</keyword>
<evidence type="ECO:0000259" key="1">
    <source>
        <dbReference type="Pfam" id="PF02754"/>
    </source>
</evidence>
<dbReference type="HOGENOM" id="CLU_023081_1_0_0"/>
<feature type="domain" description="Cysteine-rich" evidence="1">
    <location>
        <begin position="129"/>
        <end position="224"/>
    </location>
</feature>
<proteinExistence type="predicted"/>
<dbReference type="STRING" id="530564.Psta_3383"/>
<dbReference type="Proteomes" id="UP000001887">
    <property type="component" value="Chromosome"/>
</dbReference>
<evidence type="ECO:0000313" key="2">
    <source>
        <dbReference type="EMBL" id="ADB18047.1"/>
    </source>
</evidence>
<dbReference type="PANTHER" id="PTHR30296:SF0">
    <property type="entry name" value="LACTATE UTILIZATION PROTEIN A"/>
    <property type="match status" value="1"/>
</dbReference>
<feature type="domain" description="Cysteine-rich" evidence="1">
    <location>
        <begin position="4"/>
        <end position="84"/>
    </location>
</feature>
<gene>
    <name evidence="2" type="ordered locus">Psta_3383</name>
</gene>
<organism evidence="2 3">
    <name type="scientific">Pirellula staleyi (strain ATCC 27377 / DSM 6068 / ICPB 4128)</name>
    <name type="common">Pirella staleyi</name>
    <dbReference type="NCBI Taxonomy" id="530564"/>
    <lineage>
        <taxon>Bacteria</taxon>
        <taxon>Pseudomonadati</taxon>
        <taxon>Planctomycetota</taxon>
        <taxon>Planctomycetia</taxon>
        <taxon>Pirellulales</taxon>
        <taxon>Pirellulaceae</taxon>
        <taxon>Pirellula</taxon>
    </lineage>
</organism>
<dbReference type="InterPro" id="IPR004017">
    <property type="entry name" value="Cys_rich_dom"/>
</dbReference>
<protein>
    <recommendedName>
        <fullName evidence="1">Cysteine-rich domain-containing protein</fullName>
    </recommendedName>
</protein>
<sequence length="248" mass="27561">MPTVGLFIPCYVDQMYPHVGMATLELLEQLGCKVEFPTAQTCCGQPMSNTGCTDEAKPLARKFLDVFADYEYIVAPSGSCVSMVRHHYDELVHDDKRLVPTQKKTFELCEFIVDVLKVEKIDRPFPHRVGLHQSCHGLRELRLASSSEVMGPPFGKTRQLLASMAGIELVNLERPDECCGFGGTFAVSEEAVSCMMGDDRIYDHEKSGTQVLTANDMSCLMHLQGIIARKKKPLRVMHVAEILAGHSV</sequence>
<evidence type="ECO:0000313" key="3">
    <source>
        <dbReference type="Proteomes" id="UP000001887"/>
    </source>
</evidence>
<dbReference type="Pfam" id="PF02754">
    <property type="entry name" value="CCG"/>
    <property type="match status" value="2"/>
</dbReference>
<dbReference type="OrthoDB" id="9770306at2"/>
<dbReference type="EMBL" id="CP001848">
    <property type="protein sequence ID" value="ADB18047.1"/>
    <property type="molecule type" value="Genomic_DNA"/>
</dbReference>